<dbReference type="KEGG" id="ela:UCREL1_11791"/>
<organism evidence="2 3">
    <name type="scientific">Eutypa lata (strain UCR-EL1)</name>
    <name type="common">Grapevine dieback disease fungus</name>
    <name type="synonym">Eutypa armeniacae</name>
    <dbReference type="NCBI Taxonomy" id="1287681"/>
    <lineage>
        <taxon>Eukaryota</taxon>
        <taxon>Fungi</taxon>
        <taxon>Dikarya</taxon>
        <taxon>Ascomycota</taxon>
        <taxon>Pezizomycotina</taxon>
        <taxon>Sordariomycetes</taxon>
        <taxon>Xylariomycetidae</taxon>
        <taxon>Xylariales</taxon>
        <taxon>Diatrypaceae</taxon>
        <taxon>Eutypa</taxon>
    </lineage>
</organism>
<reference evidence="3" key="1">
    <citation type="journal article" date="2013" name="Genome Announc.">
        <title>Draft genome sequence of the grapevine dieback fungus Eutypa lata UCR-EL1.</title>
        <authorList>
            <person name="Blanco-Ulate B."/>
            <person name="Rolshausen P.E."/>
            <person name="Cantu D."/>
        </authorList>
    </citation>
    <scope>NUCLEOTIDE SEQUENCE [LARGE SCALE GENOMIC DNA]</scope>
    <source>
        <strain evidence="3">UCR-EL1</strain>
    </source>
</reference>
<keyword evidence="1" id="KW-1133">Transmembrane helix</keyword>
<proteinExistence type="predicted"/>
<evidence type="ECO:0000256" key="1">
    <source>
        <dbReference type="SAM" id="Phobius"/>
    </source>
</evidence>
<dbReference type="Proteomes" id="UP000012174">
    <property type="component" value="Unassembled WGS sequence"/>
</dbReference>
<name>M7SAT7_EUTLA</name>
<dbReference type="OrthoDB" id="2117718at2759"/>
<evidence type="ECO:0000313" key="2">
    <source>
        <dbReference type="EMBL" id="EMR61273.1"/>
    </source>
</evidence>
<keyword evidence="3" id="KW-1185">Reference proteome</keyword>
<dbReference type="EMBL" id="KB707667">
    <property type="protein sequence ID" value="EMR61273.1"/>
    <property type="molecule type" value="Genomic_DNA"/>
</dbReference>
<sequence>MAILKPSSASVGSEVSKELAVVLAQRGSLARIVALVANERLLHIVYKPTEKLYYISPLISSSSPERAKRERFILSGMPPFLTLEVDVDGNLVQDLMHESNVLIEWDADLTATFAERICCSARYLADACAENRPCPTREDTDYITWGQSIVEANGHPLHKSRMSVDPRTQQSSSFDLKRTEITFMAVKRHILEARGPLKAELAPLLAVTGIDGAASAVDSSEIAIPVPKFQIKFLLSRPRSKSNLRLLPYEVPALAQVSTHSLTVPSLPGLGVKVALSLVIGDTPRILKTSLAYNAIRYWEGGLLDPKNFVGLRTPLEILPDVAYATGMGDHLGVMIRYDPYHSSRPLVDKDVAYAMTGGLREPAVIGKGGCAAESVFELTRPNRYVKLYFKCFFHPLFSNSLLIDGHGQSAVLRFSRSSGRLLGFSACDMSDACFNRSHLEATTGIRLEARMDNHHLEAPDFMDRAFFIFFIAQLLPLIVALGLHRYKSASFTALELFAGTAADKEAAGLVGGNGWAAVAHEVHEVHEALARYEAVQGDSAVAVASRELADAARKIWFAPTWPLQCFVSQRMRANWAHRDKSLQTNKN</sequence>
<evidence type="ECO:0000313" key="3">
    <source>
        <dbReference type="Proteomes" id="UP000012174"/>
    </source>
</evidence>
<protein>
    <submittedName>
        <fullName evidence="2">Uncharacterized protein</fullName>
    </submittedName>
</protein>
<dbReference type="AlphaFoldDB" id="M7SAT7"/>
<gene>
    <name evidence="2" type="ORF">UCREL1_11791</name>
</gene>
<keyword evidence="1" id="KW-0812">Transmembrane</keyword>
<dbReference type="HOGENOM" id="CLU_463824_0_0_1"/>
<feature type="transmembrane region" description="Helical" evidence="1">
    <location>
        <begin position="466"/>
        <end position="484"/>
    </location>
</feature>
<dbReference type="STRING" id="1287681.M7SAT7"/>
<keyword evidence="1" id="KW-0472">Membrane</keyword>
<accession>M7SAT7</accession>